<reference evidence="1 2" key="1">
    <citation type="journal article" date="2014" name="BMC Genomics">
        <title>Comparative genomics of the major fungal agents of human and animal Sporotrichosis: Sporothrix schenckii and Sporothrix brasiliensis.</title>
        <authorList>
            <person name="Teixeira M.M."/>
            <person name="de Almeida L.G."/>
            <person name="Kubitschek-Barreira P."/>
            <person name="Alves F.L."/>
            <person name="Kioshima E.S."/>
            <person name="Abadio A.K."/>
            <person name="Fernandes L."/>
            <person name="Derengowski L.S."/>
            <person name="Ferreira K.S."/>
            <person name="Souza R.C."/>
            <person name="Ruiz J.C."/>
            <person name="de Andrade N.C."/>
            <person name="Paes H.C."/>
            <person name="Nicola A.M."/>
            <person name="Albuquerque P."/>
            <person name="Gerber A.L."/>
            <person name="Martins V.P."/>
            <person name="Peconick L.D."/>
            <person name="Neto A.V."/>
            <person name="Chaucanez C.B."/>
            <person name="Silva P.A."/>
            <person name="Cunha O.L."/>
            <person name="de Oliveira F.F."/>
            <person name="dos Santos T.C."/>
            <person name="Barros A.L."/>
            <person name="Soares M.A."/>
            <person name="de Oliveira L.M."/>
            <person name="Marini M.M."/>
            <person name="Villalobos-Duno H."/>
            <person name="Cunha M.M."/>
            <person name="de Hoog S."/>
            <person name="da Silveira J.F."/>
            <person name="Henrissat B."/>
            <person name="Nino-Vega G.A."/>
            <person name="Cisalpino P.S."/>
            <person name="Mora-Montes H.M."/>
            <person name="Almeida S.R."/>
            <person name="Stajich J.E."/>
            <person name="Lopes-Bezerra L.M."/>
            <person name="Vasconcelos A.T."/>
            <person name="Felipe M.S."/>
        </authorList>
    </citation>
    <scope>NUCLEOTIDE SEQUENCE [LARGE SCALE GENOMIC DNA]</scope>
    <source>
        <strain evidence="1 2">1099-18</strain>
    </source>
</reference>
<sequence length="87" mass="10046">MSKIYFLSRERLLDASRHSGTYFVVHSAIAWDHREVALSAQPDMPLTASAFPILSPLHPGPRPPHNKMHSSWVREGQEVWYWRPPTL</sequence>
<dbReference type="KEGG" id="ssck:SPSK_05731"/>
<gene>
    <name evidence="1" type="ORF">SPSK_05731</name>
</gene>
<dbReference type="RefSeq" id="XP_016583274.1">
    <property type="nucleotide sequence ID" value="XM_016732469.1"/>
</dbReference>
<comment type="caution">
    <text evidence="1">The sequence shown here is derived from an EMBL/GenBank/DDBJ whole genome shotgun (WGS) entry which is preliminary data.</text>
</comment>
<name>A0A0F2LSY3_SPOSC</name>
<evidence type="ECO:0000313" key="2">
    <source>
        <dbReference type="Proteomes" id="UP000033710"/>
    </source>
</evidence>
<reference evidence="1 2" key="2">
    <citation type="journal article" date="2015" name="Eukaryot. Cell">
        <title>Asexual propagation of a virulent clone complex in a human and feline outbreak of sporotrichosis.</title>
        <authorList>
            <person name="Teixeira Mde M."/>
            <person name="Rodrigues A.M."/>
            <person name="Tsui C.K."/>
            <person name="de Almeida L.G."/>
            <person name="Van Diepeningen A.D."/>
            <person name="van den Ende B.G."/>
            <person name="Fernandes G.F."/>
            <person name="Kano R."/>
            <person name="Hamelin R.C."/>
            <person name="Lopes-Bezerra L.M."/>
            <person name="Vasconcelos A.T."/>
            <person name="de Hoog S."/>
            <person name="de Camargo Z.P."/>
            <person name="Felipe M.S."/>
        </authorList>
    </citation>
    <scope>NUCLEOTIDE SEQUENCE [LARGE SCALE GENOMIC DNA]</scope>
    <source>
        <strain evidence="1 2">1099-18</strain>
    </source>
</reference>
<organism evidence="1 2">
    <name type="scientific">Sporothrix schenckii 1099-18</name>
    <dbReference type="NCBI Taxonomy" id="1397361"/>
    <lineage>
        <taxon>Eukaryota</taxon>
        <taxon>Fungi</taxon>
        <taxon>Dikarya</taxon>
        <taxon>Ascomycota</taxon>
        <taxon>Pezizomycotina</taxon>
        <taxon>Sordariomycetes</taxon>
        <taxon>Sordariomycetidae</taxon>
        <taxon>Ophiostomatales</taxon>
        <taxon>Ophiostomataceae</taxon>
        <taxon>Sporothrix</taxon>
    </lineage>
</organism>
<dbReference type="EMBL" id="AXCR01000012">
    <property type="protein sequence ID" value="KJR80598.1"/>
    <property type="molecule type" value="Genomic_DNA"/>
</dbReference>
<dbReference type="AlphaFoldDB" id="A0A0F2LSY3"/>
<dbReference type="GeneID" id="27667746"/>
<dbReference type="Proteomes" id="UP000033710">
    <property type="component" value="Unassembled WGS sequence"/>
</dbReference>
<dbReference type="VEuPathDB" id="FungiDB:SPSK_05731"/>
<protein>
    <submittedName>
        <fullName evidence="1">Uncharacterized protein</fullName>
    </submittedName>
</protein>
<accession>A0A0F2LSY3</accession>
<evidence type="ECO:0000313" key="1">
    <source>
        <dbReference type="EMBL" id="KJR80598.1"/>
    </source>
</evidence>
<proteinExistence type="predicted"/>